<dbReference type="EMBL" id="JAWQEG010008313">
    <property type="protein sequence ID" value="KAK3850570.1"/>
    <property type="molecule type" value="Genomic_DNA"/>
</dbReference>
<dbReference type="Proteomes" id="UP001286313">
    <property type="component" value="Unassembled WGS sequence"/>
</dbReference>
<accession>A0AAE1BKK5</accession>
<evidence type="ECO:0000313" key="5">
    <source>
        <dbReference type="Proteomes" id="UP001286313"/>
    </source>
</evidence>
<dbReference type="InterPro" id="IPR000718">
    <property type="entry name" value="Peptidase_M13"/>
</dbReference>
<feature type="region of interest" description="Disordered" evidence="2">
    <location>
        <begin position="263"/>
        <end position="283"/>
    </location>
</feature>
<evidence type="ECO:0000256" key="2">
    <source>
        <dbReference type="SAM" id="MobiDB-lite"/>
    </source>
</evidence>
<feature type="non-terminal residue" evidence="4">
    <location>
        <position position="1"/>
    </location>
</feature>
<dbReference type="InterPro" id="IPR042089">
    <property type="entry name" value="Peptidase_M13_dom_2"/>
</dbReference>
<name>A0AAE1BKK5_PETCI</name>
<dbReference type="GO" id="GO:0016485">
    <property type="term" value="P:protein processing"/>
    <property type="evidence" value="ECO:0007669"/>
    <property type="project" value="TreeGrafter"/>
</dbReference>
<dbReference type="SUPFAM" id="SSF55486">
    <property type="entry name" value="Metalloproteases ('zincins'), catalytic domain"/>
    <property type="match status" value="1"/>
</dbReference>
<proteinExistence type="inferred from homology"/>
<dbReference type="PROSITE" id="PS51885">
    <property type="entry name" value="NEPRILYSIN"/>
    <property type="match status" value="1"/>
</dbReference>
<feature type="domain" description="Peptidase M13 N-terminal" evidence="3">
    <location>
        <begin position="141"/>
        <end position="267"/>
    </location>
</feature>
<dbReference type="InterPro" id="IPR008753">
    <property type="entry name" value="Peptidase_M13_N"/>
</dbReference>
<protein>
    <recommendedName>
        <fullName evidence="3">Peptidase M13 N-terminal domain-containing protein</fullName>
    </recommendedName>
</protein>
<dbReference type="Pfam" id="PF05649">
    <property type="entry name" value="Peptidase_M13_N"/>
    <property type="match status" value="2"/>
</dbReference>
<reference evidence="4" key="1">
    <citation type="submission" date="2023-10" db="EMBL/GenBank/DDBJ databases">
        <title>Genome assemblies of two species of porcelain crab, Petrolisthes cinctipes and Petrolisthes manimaculis (Anomura: Porcellanidae).</title>
        <authorList>
            <person name="Angst P."/>
        </authorList>
    </citation>
    <scope>NUCLEOTIDE SEQUENCE</scope>
    <source>
        <strain evidence="4">PB745_01</strain>
        <tissue evidence="4">Gill</tissue>
    </source>
</reference>
<dbReference type="GO" id="GO:0004222">
    <property type="term" value="F:metalloendopeptidase activity"/>
    <property type="evidence" value="ECO:0007669"/>
    <property type="project" value="InterPro"/>
</dbReference>
<feature type="domain" description="Peptidase M13 N-terminal" evidence="3">
    <location>
        <begin position="4"/>
        <end position="134"/>
    </location>
</feature>
<dbReference type="PANTHER" id="PTHR11733:SF238">
    <property type="entry name" value="FI07649P-RELATED"/>
    <property type="match status" value="1"/>
</dbReference>
<dbReference type="Gene3D" id="1.10.1380.10">
    <property type="entry name" value="Neutral endopeptidase , domain2"/>
    <property type="match status" value="2"/>
</dbReference>
<comment type="similarity">
    <text evidence="1">Belongs to the peptidase M13 family.</text>
</comment>
<sequence>AVDNTFERLKEDLDDVLRSLLEEPHPHQTTTSPRQSRHSYTGCMNTDAIEELGAQPLLDLLRELGGGWPVLQGDDWNDTGYDWVRQMAHLRNYNNDILVSEWVAADITNSSNHIIQLDQPELGLPGREYFINPGDYFVSWQEVVVFGLDYFKKLVSLLKDTNNRTISNYLMWRFVKNRISNLGESYTGRKSKTILRSSLVARVSAERWRSCVTYVSGNLGYVVGAMFVKRYFPEASKNDTHEMIGLIRESFRTALHEARWMHEDTRKSGPGKGGHDSQECGLS</sequence>
<evidence type="ECO:0000313" key="4">
    <source>
        <dbReference type="EMBL" id="KAK3850570.1"/>
    </source>
</evidence>
<keyword evidence="5" id="KW-1185">Reference proteome</keyword>
<gene>
    <name evidence="4" type="ORF">Pcinc_042732</name>
</gene>
<dbReference type="GO" id="GO:0005886">
    <property type="term" value="C:plasma membrane"/>
    <property type="evidence" value="ECO:0007669"/>
    <property type="project" value="TreeGrafter"/>
</dbReference>
<comment type="caution">
    <text evidence="4">The sequence shown here is derived from an EMBL/GenBank/DDBJ whole genome shotgun (WGS) entry which is preliminary data.</text>
</comment>
<evidence type="ECO:0000259" key="3">
    <source>
        <dbReference type="Pfam" id="PF05649"/>
    </source>
</evidence>
<evidence type="ECO:0000256" key="1">
    <source>
        <dbReference type="ARBA" id="ARBA00007357"/>
    </source>
</evidence>
<dbReference type="AlphaFoldDB" id="A0AAE1BKK5"/>
<dbReference type="PANTHER" id="PTHR11733">
    <property type="entry name" value="ZINC METALLOPROTEASE FAMILY M13 NEPRILYSIN-RELATED"/>
    <property type="match status" value="1"/>
</dbReference>
<organism evidence="4 5">
    <name type="scientific">Petrolisthes cinctipes</name>
    <name type="common">Flat porcelain crab</name>
    <dbReference type="NCBI Taxonomy" id="88211"/>
    <lineage>
        <taxon>Eukaryota</taxon>
        <taxon>Metazoa</taxon>
        <taxon>Ecdysozoa</taxon>
        <taxon>Arthropoda</taxon>
        <taxon>Crustacea</taxon>
        <taxon>Multicrustacea</taxon>
        <taxon>Malacostraca</taxon>
        <taxon>Eumalacostraca</taxon>
        <taxon>Eucarida</taxon>
        <taxon>Decapoda</taxon>
        <taxon>Pleocyemata</taxon>
        <taxon>Anomura</taxon>
        <taxon>Galatheoidea</taxon>
        <taxon>Porcellanidae</taxon>
        <taxon>Petrolisthes</taxon>
    </lineage>
</organism>